<reference evidence="1 2" key="1">
    <citation type="submission" date="2017-01" db="EMBL/GenBank/DDBJ databases">
        <title>Novel large sulfur bacteria in the metagenomes of groundwater-fed chemosynthetic microbial mats in the Lake Huron basin.</title>
        <authorList>
            <person name="Sharrar A.M."/>
            <person name="Flood B.E."/>
            <person name="Bailey J.V."/>
            <person name="Jones D.S."/>
            <person name="Biddanda B."/>
            <person name="Ruberg S.A."/>
            <person name="Marcus D.N."/>
            <person name="Dick G.J."/>
        </authorList>
    </citation>
    <scope>NUCLEOTIDE SEQUENCE [LARGE SCALE GENOMIC DNA]</scope>
    <source>
        <strain evidence="1">A8</strain>
    </source>
</reference>
<proteinExistence type="predicted"/>
<protein>
    <submittedName>
        <fullName evidence="1">Uncharacterized protein</fullName>
    </submittedName>
</protein>
<dbReference type="SUPFAM" id="SSF47413">
    <property type="entry name" value="lambda repressor-like DNA-binding domains"/>
    <property type="match status" value="1"/>
</dbReference>
<organism evidence="1 2">
    <name type="scientific">Thiothrix lacustris</name>
    <dbReference type="NCBI Taxonomy" id="525917"/>
    <lineage>
        <taxon>Bacteria</taxon>
        <taxon>Pseudomonadati</taxon>
        <taxon>Pseudomonadota</taxon>
        <taxon>Gammaproteobacteria</taxon>
        <taxon>Thiotrichales</taxon>
        <taxon>Thiotrichaceae</taxon>
        <taxon>Thiothrix</taxon>
    </lineage>
</organism>
<dbReference type="InterPro" id="IPR010982">
    <property type="entry name" value="Lambda_DNA-bd_dom_sf"/>
</dbReference>
<evidence type="ECO:0000313" key="2">
    <source>
        <dbReference type="Proteomes" id="UP000192491"/>
    </source>
</evidence>
<sequence>MLEITKWFEASGYTQKDAATMLGTTQPT</sequence>
<dbReference type="GO" id="GO:0003677">
    <property type="term" value="F:DNA binding"/>
    <property type="evidence" value="ECO:0007669"/>
    <property type="project" value="InterPro"/>
</dbReference>
<comment type="caution">
    <text evidence="1">The sequence shown here is derived from an EMBL/GenBank/DDBJ whole genome shotgun (WGS) entry which is preliminary data.</text>
</comment>
<name>A0A1Y1QDY3_9GAMM</name>
<dbReference type="EMBL" id="MTEJ01000407">
    <property type="protein sequence ID" value="OQX03433.1"/>
    <property type="molecule type" value="Genomic_DNA"/>
</dbReference>
<accession>A0A1Y1QDY3</accession>
<dbReference type="Gene3D" id="1.10.260.40">
    <property type="entry name" value="lambda repressor-like DNA-binding domains"/>
    <property type="match status" value="1"/>
</dbReference>
<evidence type="ECO:0000313" key="1">
    <source>
        <dbReference type="EMBL" id="OQX03433.1"/>
    </source>
</evidence>
<dbReference type="Proteomes" id="UP000192491">
    <property type="component" value="Unassembled WGS sequence"/>
</dbReference>
<dbReference type="AlphaFoldDB" id="A0A1Y1QDY3"/>
<gene>
    <name evidence="1" type="ORF">BWK73_39540</name>
</gene>